<comment type="caution">
    <text evidence="1">The sequence shown here is derived from an EMBL/GenBank/DDBJ whole genome shotgun (WGS) entry which is preliminary data.</text>
</comment>
<evidence type="ECO:0000313" key="1">
    <source>
        <dbReference type="EMBL" id="SOB52828.1"/>
    </source>
</evidence>
<sequence>MIRRAPGSGQAKKIGQLKGSVSGHTVGFIPAIVDCGLRHDVAVPYSHPVLSVPPPFACVLHAVDFRGGIYPYDACGKGAESALESIDRGHAALQ</sequence>
<evidence type="ECO:0000313" key="2">
    <source>
        <dbReference type="Proteomes" id="UP000219564"/>
    </source>
</evidence>
<dbReference type="EMBL" id="OBKZ01000017">
    <property type="protein sequence ID" value="SOB52828.1"/>
    <property type="molecule type" value="Genomic_DNA"/>
</dbReference>
<reference evidence="1 2" key="1">
    <citation type="submission" date="2017-08" db="EMBL/GenBank/DDBJ databases">
        <authorList>
            <person name="Chaillou S."/>
        </authorList>
    </citation>
    <scope>NUCLEOTIDE SEQUENCE [LARGE SCALE GENOMIC DNA]</scope>
    <source>
        <strain evidence="1 2">MFPA15A1205</strain>
    </source>
</reference>
<organism evidence="1 2">
    <name type="scientific">Pseudomonas lundensis</name>
    <dbReference type="NCBI Taxonomy" id="86185"/>
    <lineage>
        <taxon>Bacteria</taxon>
        <taxon>Pseudomonadati</taxon>
        <taxon>Pseudomonadota</taxon>
        <taxon>Gammaproteobacteria</taxon>
        <taxon>Pseudomonadales</taxon>
        <taxon>Pseudomonadaceae</taxon>
        <taxon>Pseudomonas</taxon>
    </lineage>
</organism>
<accession>A0AAX2H823</accession>
<protein>
    <submittedName>
        <fullName evidence="1">Uncharacterized protein</fullName>
    </submittedName>
</protein>
<dbReference type="AlphaFoldDB" id="A0AAX2H823"/>
<gene>
    <name evidence="1" type="ORF">PLUA15_240241</name>
</gene>
<name>A0AAX2H823_9PSED</name>
<proteinExistence type="predicted"/>
<dbReference type="Proteomes" id="UP000219564">
    <property type="component" value="Unassembled WGS sequence"/>
</dbReference>